<keyword evidence="2" id="KW-1185">Reference proteome</keyword>
<dbReference type="Proteomes" id="UP001605036">
    <property type="component" value="Unassembled WGS sequence"/>
</dbReference>
<sequence>MRSWRLGQNSIRTVVIGFPTATTHACQGDPTHVHGGSEVSESNVSWIRECGLVSPLGTRSFERRWPWLALTATSNGGLRTDGTPIDCAKRAAGLLTSRARWELDRGRVLTYLSLEIEARKAIRLYKELTTPDLFRQTLGNPFGGPRKAWSDCECEANGPQLRTWAGGIACRSHEFPLLLYSRCGPGHSFWRWVGHYGGVAVRDALASVRTISHDFGASSWFDHSLGFDSSPSMLALVRISYPSHHAGRTTPFDS</sequence>
<evidence type="ECO:0000313" key="1">
    <source>
        <dbReference type="EMBL" id="KAL2609711.1"/>
    </source>
</evidence>
<protein>
    <submittedName>
        <fullName evidence="1">Uncharacterized protein</fullName>
    </submittedName>
</protein>
<gene>
    <name evidence="1" type="ORF">R1flu_028284</name>
</gene>
<evidence type="ECO:0000313" key="2">
    <source>
        <dbReference type="Proteomes" id="UP001605036"/>
    </source>
</evidence>
<reference evidence="1 2" key="1">
    <citation type="submission" date="2024-09" db="EMBL/GenBank/DDBJ databases">
        <title>Chromosome-scale assembly of Riccia fluitans.</title>
        <authorList>
            <person name="Paukszto L."/>
            <person name="Sawicki J."/>
            <person name="Karawczyk K."/>
            <person name="Piernik-Szablinska J."/>
            <person name="Szczecinska M."/>
            <person name="Mazdziarz M."/>
        </authorList>
    </citation>
    <scope>NUCLEOTIDE SEQUENCE [LARGE SCALE GENOMIC DNA]</scope>
    <source>
        <strain evidence="1">Rf_01</strain>
        <tissue evidence="1">Aerial parts of the thallus</tissue>
    </source>
</reference>
<accession>A0ABD1XL93</accession>
<organism evidence="1 2">
    <name type="scientific">Riccia fluitans</name>
    <dbReference type="NCBI Taxonomy" id="41844"/>
    <lineage>
        <taxon>Eukaryota</taxon>
        <taxon>Viridiplantae</taxon>
        <taxon>Streptophyta</taxon>
        <taxon>Embryophyta</taxon>
        <taxon>Marchantiophyta</taxon>
        <taxon>Marchantiopsida</taxon>
        <taxon>Marchantiidae</taxon>
        <taxon>Marchantiales</taxon>
        <taxon>Ricciaceae</taxon>
        <taxon>Riccia</taxon>
    </lineage>
</organism>
<dbReference type="AlphaFoldDB" id="A0ABD1XL93"/>
<dbReference type="EMBL" id="JBHFFA010000008">
    <property type="protein sequence ID" value="KAL2609711.1"/>
    <property type="molecule type" value="Genomic_DNA"/>
</dbReference>
<comment type="caution">
    <text evidence="1">The sequence shown here is derived from an EMBL/GenBank/DDBJ whole genome shotgun (WGS) entry which is preliminary data.</text>
</comment>
<proteinExistence type="predicted"/>
<name>A0ABD1XL93_9MARC</name>